<dbReference type="Gramene" id="PRQ38306">
    <property type="protein sequence ID" value="PRQ38306"/>
    <property type="gene ID" value="RchiOBHm_Chr4g0412391"/>
</dbReference>
<evidence type="ECO:0000313" key="2">
    <source>
        <dbReference type="Proteomes" id="UP000238479"/>
    </source>
</evidence>
<proteinExistence type="predicted"/>
<comment type="caution">
    <text evidence="1">The sequence shown here is derived from an EMBL/GenBank/DDBJ whole genome shotgun (WGS) entry which is preliminary data.</text>
</comment>
<dbReference type="AlphaFoldDB" id="A0A2P6QVW4"/>
<accession>A0A2P6QVW4</accession>
<reference evidence="1 2" key="1">
    <citation type="journal article" date="2018" name="Nat. Genet.">
        <title>The Rosa genome provides new insights in the design of modern roses.</title>
        <authorList>
            <person name="Bendahmane M."/>
        </authorList>
    </citation>
    <scope>NUCLEOTIDE SEQUENCE [LARGE SCALE GENOMIC DNA]</scope>
    <source>
        <strain evidence="2">cv. Old Blush</strain>
    </source>
</reference>
<gene>
    <name evidence="1" type="ORF">RchiOBHm_Chr4g0412391</name>
</gene>
<protein>
    <submittedName>
        <fullName evidence="1">Uncharacterized protein</fullName>
    </submittedName>
</protein>
<organism evidence="1 2">
    <name type="scientific">Rosa chinensis</name>
    <name type="common">China rose</name>
    <dbReference type="NCBI Taxonomy" id="74649"/>
    <lineage>
        <taxon>Eukaryota</taxon>
        <taxon>Viridiplantae</taxon>
        <taxon>Streptophyta</taxon>
        <taxon>Embryophyta</taxon>
        <taxon>Tracheophyta</taxon>
        <taxon>Spermatophyta</taxon>
        <taxon>Magnoliopsida</taxon>
        <taxon>eudicotyledons</taxon>
        <taxon>Gunneridae</taxon>
        <taxon>Pentapetalae</taxon>
        <taxon>rosids</taxon>
        <taxon>fabids</taxon>
        <taxon>Rosales</taxon>
        <taxon>Rosaceae</taxon>
        <taxon>Rosoideae</taxon>
        <taxon>Rosoideae incertae sedis</taxon>
        <taxon>Rosa</taxon>
    </lineage>
</organism>
<sequence>MEQRCGGLVGRANKSCSLFFQFWGRMGFMFSDVEFRFWGKKKKGRKSPRTPRRMPRPPRRLLIFYPPKAFQFIVTRLGLLPPSS</sequence>
<dbReference type="Proteomes" id="UP000238479">
    <property type="component" value="Chromosome 4"/>
</dbReference>
<keyword evidence="2" id="KW-1185">Reference proteome</keyword>
<name>A0A2P6QVW4_ROSCH</name>
<evidence type="ECO:0000313" key="1">
    <source>
        <dbReference type="EMBL" id="PRQ38306.1"/>
    </source>
</evidence>
<dbReference type="EMBL" id="PDCK01000042">
    <property type="protein sequence ID" value="PRQ38306.1"/>
    <property type="molecule type" value="Genomic_DNA"/>
</dbReference>